<evidence type="ECO:0000313" key="3">
    <source>
        <dbReference type="Proteomes" id="UP000515808"/>
    </source>
</evidence>
<dbReference type="InterPro" id="IPR025367">
    <property type="entry name" value="DUF4271"/>
</dbReference>
<evidence type="ECO:0000313" key="2">
    <source>
        <dbReference type="EMBL" id="QNM84800.1"/>
    </source>
</evidence>
<feature type="transmembrane region" description="Helical" evidence="1">
    <location>
        <begin position="160"/>
        <end position="180"/>
    </location>
</feature>
<sequence>MQALEKIFINTDWITILLVLLLGTIFFLKGLDAVKLKGYVFALFNKGFVENEVEENSTFPKAFQILMFLFSITVLSLVCYYCLIYFSETKIDGFYLFGITFLTVFFYFLIKRSLEYLLSLLFLIRKEVRFFLVSKSSYLYNISFYLFVSLVLLQYTKLNITFLTTFTTLLFLMRFIFHIINNKNLIFNKLFYFILYICAFEIAPLFILFKLMF</sequence>
<reference evidence="2 3" key="1">
    <citation type="submission" date="2020-08" db="EMBL/GenBank/DDBJ databases">
        <title>Polaribacter sp. L12M9 isolated from gut of the Korean scallop.</title>
        <authorList>
            <person name="Jeong Y.S."/>
        </authorList>
    </citation>
    <scope>NUCLEOTIDE SEQUENCE [LARGE SCALE GENOMIC DNA]</scope>
    <source>
        <strain evidence="2 3">L12M9</strain>
    </source>
</reference>
<feature type="transmembrane region" description="Helical" evidence="1">
    <location>
        <begin position="65"/>
        <end position="86"/>
    </location>
</feature>
<feature type="transmembrane region" description="Helical" evidence="1">
    <location>
        <begin position="7"/>
        <end position="28"/>
    </location>
</feature>
<dbReference type="Pfam" id="PF14093">
    <property type="entry name" value="DUF4271"/>
    <property type="match status" value="1"/>
</dbReference>
<dbReference type="Proteomes" id="UP000515808">
    <property type="component" value="Chromosome"/>
</dbReference>
<feature type="transmembrane region" description="Helical" evidence="1">
    <location>
        <begin position="130"/>
        <end position="153"/>
    </location>
</feature>
<dbReference type="EMBL" id="CP060695">
    <property type="protein sequence ID" value="QNM84800.1"/>
    <property type="molecule type" value="Genomic_DNA"/>
</dbReference>
<name>A0A7G9L851_9FLAO</name>
<keyword evidence="1" id="KW-0472">Membrane</keyword>
<dbReference type="KEGG" id="ppec:H9W90_11415"/>
<evidence type="ECO:0000256" key="1">
    <source>
        <dbReference type="SAM" id="Phobius"/>
    </source>
</evidence>
<keyword evidence="1" id="KW-0812">Transmembrane</keyword>
<feature type="transmembrane region" description="Helical" evidence="1">
    <location>
        <begin position="186"/>
        <end position="209"/>
    </location>
</feature>
<proteinExistence type="predicted"/>
<accession>A0A7G9L851</accession>
<feature type="transmembrane region" description="Helical" evidence="1">
    <location>
        <begin position="93"/>
        <end position="110"/>
    </location>
</feature>
<keyword evidence="3" id="KW-1185">Reference proteome</keyword>
<gene>
    <name evidence="2" type="ORF">H9W90_11415</name>
</gene>
<keyword evidence="1" id="KW-1133">Transmembrane helix</keyword>
<dbReference type="AlphaFoldDB" id="A0A7G9L851"/>
<dbReference type="RefSeq" id="WP_187481722.1">
    <property type="nucleotide sequence ID" value="NZ_CP060695.1"/>
</dbReference>
<organism evidence="2 3">
    <name type="scientific">Polaribacter pectinis</name>
    <dbReference type="NCBI Taxonomy" id="2738844"/>
    <lineage>
        <taxon>Bacteria</taxon>
        <taxon>Pseudomonadati</taxon>
        <taxon>Bacteroidota</taxon>
        <taxon>Flavobacteriia</taxon>
        <taxon>Flavobacteriales</taxon>
        <taxon>Flavobacteriaceae</taxon>
    </lineage>
</organism>
<protein>
    <submittedName>
        <fullName evidence="2">DUF4271 domain-containing protein</fullName>
    </submittedName>
</protein>